<reference evidence="7" key="2">
    <citation type="submission" date="2025-08" db="UniProtKB">
        <authorList>
            <consortium name="Ensembl"/>
        </authorList>
    </citation>
    <scope>IDENTIFICATION</scope>
    <source>
        <strain evidence="7">broiler</strain>
    </source>
</reference>
<dbReference type="InterPro" id="IPR050195">
    <property type="entry name" value="Primate_lentivir_Gag_pol-like"/>
</dbReference>
<dbReference type="Gene3D" id="1.10.1200.30">
    <property type="match status" value="1"/>
</dbReference>
<feature type="region of interest" description="Disordered" evidence="5">
    <location>
        <begin position="131"/>
        <end position="170"/>
    </location>
</feature>
<dbReference type="Proteomes" id="UP000000539">
    <property type="component" value="Chromosome 2"/>
</dbReference>
<proteinExistence type="predicted"/>
<dbReference type="GO" id="GO:0003676">
    <property type="term" value="F:nucleic acid binding"/>
    <property type="evidence" value="ECO:0007669"/>
    <property type="project" value="InterPro"/>
</dbReference>
<dbReference type="SUPFAM" id="SSF47353">
    <property type="entry name" value="Retrovirus capsid dimerization domain-like"/>
    <property type="match status" value="1"/>
</dbReference>
<evidence type="ECO:0000256" key="2">
    <source>
        <dbReference type="ARBA" id="ARBA00022771"/>
    </source>
</evidence>
<name>A0A8V0ZEE5_CHICK</name>
<dbReference type="GO" id="GO:0016032">
    <property type="term" value="P:viral process"/>
    <property type="evidence" value="ECO:0007669"/>
    <property type="project" value="InterPro"/>
</dbReference>
<dbReference type="GeneTree" id="ENSGT01150000287092"/>
<dbReference type="InterPro" id="IPR001878">
    <property type="entry name" value="Znf_CCHC"/>
</dbReference>
<dbReference type="Pfam" id="PF00607">
    <property type="entry name" value="Gag_p24"/>
    <property type="match status" value="1"/>
</dbReference>
<dbReference type="SUPFAM" id="SSF57756">
    <property type="entry name" value="Retrovirus zinc finger-like domains"/>
    <property type="match status" value="1"/>
</dbReference>
<keyword evidence="8" id="KW-1185">Reference proteome</keyword>
<dbReference type="InterPro" id="IPR045345">
    <property type="entry name" value="Gag_p24_C"/>
</dbReference>
<dbReference type="Gene3D" id="4.10.60.10">
    <property type="entry name" value="Zinc finger, CCHC-type"/>
    <property type="match status" value="1"/>
</dbReference>
<dbReference type="PANTHER" id="PTHR40389">
    <property type="entry name" value="ENDOGENOUS RETROVIRUS GROUP K MEMBER 24 GAG POLYPROTEIN-RELATED"/>
    <property type="match status" value="1"/>
</dbReference>
<dbReference type="Pfam" id="PF00098">
    <property type="entry name" value="zf-CCHC"/>
    <property type="match status" value="1"/>
</dbReference>
<dbReference type="InterPro" id="IPR036875">
    <property type="entry name" value="Znf_CCHC_sf"/>
</dbReference>
<accession>A0A8V0ZEE5</accession>
<evidence type="ECO:0000256" key="5">
    <source>
        <dbReference type="SAM" id="MobiDB-lite"/>
    </source>
</evidence>
<feature type="region of interest" description="Disordered" evidence="5">
    <location>
        <begin position="521"/>
        <end position="571"/>
    </location>
</feature>
<feature type="compositionally biased region" description="Polar residues" evidence="5">
    <location>
        <begin position="544"/>
        <end position="558"/>
    </location>
</feature>
<keyword evidence="3" id="KW-0862">Zinc</keyword>
<evidence type="ECO:0000256" key="4">
    <source>
        <dbReference type="PROSITE-ProRule" id="PRU00047"/>
    </source>
</evidence>
<dbReference type="InterPro" id="IPR008919">
    <property type="entry name" value="Retrov_capsid_N"/>
</dbReference>
<dbReference type="PANTHER" id="PTHR40389:SF3">
    <property type="entry name" value="IGE-BINDING PROTEIN"/>
    <property type="match status" value="1"/>
</dbReference>
<evidence type="ECO:0000313" key="7">
    <source>
        <dbReference type="Ensembl" id="ENSGALP00010026924.1"/>
    </source>
</evidence>
<dbReference type="AlphaFoldDB" id="A0A8V0ZEE5"/>
<dbReference type="SMART" id="SM00343">
    <property type="entry name" value="ZnF_C2HC"/>
    <property type="match status" value="1"/>
</dbReference>
<evidence type="ECO:0000256" key="3">
    <source>
        <dbReference type="ARBA" id="ARBA00022833"/>
    </source>
</evidence>
<protein>
    <recommendedName>
        <fullName evidence="6">CCHC-type domain-containing protein</fullName>
    </recommendedName>
</protein>
<feature type="compositionally biased region" description="Low complexity" evidence="5">
    <location>
        <begin position="529"/>
        <end position="540"/>
    </location>
</feature>
<reference evidence="7" key="3">
    <citation type="submission" date="2025-09" db="UniProtKB">
        <authorList>
            <consortium name="Ensembl"/>
        </authorList>
    </citation>
    <scope>IDENTIFICATION</scope>
    <source>
        <strain evidence="7">broiler</strain>
    </source>
</reference>
<dbReference type="GO" id="GO:0008270">
    <property type="term" value="F:zinc ion binding"/>
    <property type="evidence" value="ECO:0007669"/>
    <property type="project" value="UniProtKB-KW"/>
</dbReference>
<reference evidence="7" key="1">
    <citation type="submission" date="2020-11" db="EMBL/GenBank/DDBJ databases">
        <title>Gallus gallus (Chicken) genome, bGalGal1, GRCg7b, maternal haplotype autosomes + Z &amp; W.</title>
        <authorList>
            <person name="Warren W."/>
            <person name="Formenti G."/>
            <person name="Fedrigo O."/>
            <person name="Haase B."/>
            <person name="Mountcastle J."/>
            <person name="Balacco J."/>
            <person name="Tracey A."/>
            <person name="Schneider V."/>
            <person name="Okimoto R."/>
            <person name="Cheng H."/>
            <person name="Hawken R."/>
            <person name="Howe K."/>
            <person name="Jarvis E.D."/>
        </authorList>
    </citation>
    <scope>NUCLEOTIDE SEQUENCE [LARGE SCALE GENOMIC DNA]</scope>
    <source>
        <strain evidence="7">Broiler</strain>
    </source>
</reference>
<evidence type="ECO:0000259" key="6">
    <source>
        <dbReference type="PROSITE" id="PS50158"/>
    </source>
</evidence>
<sequence length="571" mass="62075">MDRQAAYDLFTAFLRKRQFRGVDLEKELPALLSHAVSHGFFADPHSVHTLDEWRRYGDKLWELVLEDDKVAKRMSKLWKAVHNELLMGQAEKRAAQGAQAAQEKNKDYGLIWDNTPNPPSFRMVMLPAAPPASANGVQAQSTAEPVEAPPRRVSGPSALDGSGSVPGAESDLAEAIARERRELWTTLAKHGMEDGDNELVQAVTENLAFPVVYTPTQQGGLQAEIRTLDWKTLSQLRATVGTYGVTSEPARQMMEYLFSAHILLPADIRGIARLIYTPHQLILFNAHWQQEAAISAAVQRGPGDPLAGITIEQLMGLGAWTRIEAQAISGPDVSREIMAVARRAMDKIKAPGGTPIYMGIRQGREEPLGDFVDKVMDAIKKASVPEYMQGALLKQCVLQNGNSNTRSLVNTLPGDWSIPELLEKAATVPSGTQAFLVNALQKIGDGLREQARALQEQSRSAQTQVLAALAPLQAVASTGAHPRGNPRMKCFRCGNVGHIRRECQADGVWCGKCQSNTHNANACRRKSGNARSSANSSRARTQVAAATSNAPGSNNPSLPQAGASAWTWQPQ</sequence>
<evidence type="ECO:0000256" key="1">
    <source>
        <dbReference type="ARBA" id="ARBA00022723"/>
    </source>
</evidence>
<dbReference type="PROSITE" id="PS50158">
    <property type="entry name" value="ZF_CCHC"/>
    <property type="match status" value="1"/>
</dbReference>
<dbReference type="InterPro" id="IPR008916">
    <property type="entry name" value="Retrov_capsid_C"/>
</dbReference>
<evidence type="ECO:0000313" key="8">
    <source>
        <dbReference type="Proteomes" id="UP000000539"/>
    </source>
</evidence>
<dbReference type="Pfam" id="PF19317">
    <property type="entry name" value="Gag_p24_C"/>
    <property type="match status" value="1"/>
</dbReference>
<organism evidence="7 8">
    <name type="scientific">Gallus gallus</name>
    <name type="common">Chicken</name>
    <dbReference type="NCBI Taxonomy" id="9031"/>
    <lineage>
        <taxon>Eukaryota</taxon>
        <taxon>Metazoa</taxon>
        <taxon>Chordata</taxon>
        <taxon>Craniata</taxon>
        <taxon>Vertebrata</taxon>
        <taxon>Euteleostomi</taxon>
        <taxon>Archelosauria</taxon>
        <taxon>Archosauria</taxon>
        <taxon>Dinosauria</taxon>
        <taxon>Saurischia</taxon>
        <taxon>Theropoda</taxon>
        <taxon>Coelurosauria</taxon>
        <taxon>Aves</taxon>
        <taxon>Neognathae</taxon>
        <taxon>Galloanserae</taxon>
        <taxon>Galliformes</taxon>
        <taxon>Phasianidae</taxon>
        <taxon>Phasianinae</taxon>
        <taxon>Gallus</taxon>
    </lineage>
</organism>
<keyword evidence="1" id="KW-0479">Metal-binding</keyword>
<feature type="domain" description="CCHC-type" evidence="6">
    <location>
        <begin position="489"/>
        <end position="503"/>
    </location>
</feature>
<keyword evidence="2 4" id="KW-0863">Zinc-finger</keyword>
<dbReference type="Ensembl" id="ENSGALT00010045062.1">
    <property type="protein sequence ID" value="ENSGALP00010026924.1"/>
    <property type="gene ID" value="ENSGALG00010018624.1"/>
</dbReference>
<dbReference type="Gene3D" id="1.10.375.10">
    <property type="entry name" value="Human Immunodeficiency Virus Type 1 Capsid Protein"/>
    <property type="match status" value="1"/>
</dbReference>
<dbReference type="SUPFAM" id="SSF47943">
    <property type="entry name" value="Retrovirus capsid protein, N-terminal core domain"/>
    <property type="match status" value="1"/>
</dbReference>